<evidence type="ECO:0000256" key="2">
    <source>
        <dbReference type="ARBA" id="ARBA00005810"/>
    </source>
</evidence>
<dbReference type="CDD" id="cd00483">
    <property type="entry name" value="HPPK"/>
    <property type="match status" value="1"/>
</dbReference>
<comment type="similarity">
    <text evidence="2">Belongs to the HPPK family.</text>
</comment>
<organism evidence="14 15">
    <name type="scientific">Camelimonas fluminis</name>
    <dbReference type="NCBI Taxonomy" id="1576911"/>
    <lineage>
        <taxon>Bacteria</taxon>
        <taxon>Pseudomonadati</taxon>
        <taxon>Pseudomonadota</taxon>
        <taxon>Alphaproteobacteria</taxon>
        <taxon>Hyphomicrobiales</taxon>
        <taxon>Chelatococcaceae</taxon>
        <taxon>Camelimonas</taxon>
    </lineage>
</organism>
<keyword evidence="8" id="KW-0067">ATP-binding</keyword>
<dbReference type="Gene3D" id="3.30.70.560">
    <property type="entry name" value="7,8-Dihydro-6-hydroxymethylpterin-pyrophosphokinase HPPK"/>
    <property type="match status" value="1"/>
</dbReference>
<dbReference type="GO" id="GO:0003848">
    <property type="term" value="F:2-amino-4-hydroxy-6-hydroxymethyldihydropteridine diphosphokinase activity"/>
    <property type="evidence" value="ECO:0007669"/>
    <property type="project" value="UniProtKB-EC"/>
</dbReference>
<feature type="domain" description="7,8-dihydro-6-hydroxymethylpterin-pyrophosphokinase" evidence="13">
    <location>
        <begin position="116"/>
        <end position="127"/>
    </location>
</feature>
<dbReference type="PANTHER" id="PTHR43071">
    <property type="entry name" value="2-AMINO-4-HYDROXY-6-HYDROXYMETHYLDIHYDROPTERIDINE PYROPHOSPHOKINASE"/>
    <property type="match status" value="1"/>
</dbReference>
<dbReference type="EC" id="2.7.6.3" evidence="3"/>
<dbReference type="InterPro" id="IPR035907">
    <property type="entry name" value="Hppk_sf"/>
</dbReference>
<evidence type="ECO:0000256" key="1">
    <source>
        <dbReference type="ARBA" id="ARBA00005051"/>
    </source>
</evidence>
<evidence type="ECO:0000256" key="9">
    <source>
        <dbReference type="ARBA" id="ARBA00022909"/>
    </source>
</evidence>
<evidence type="ECO:0000256" key="10">
    <source>
        <dbReference type="ARBA" id="ARBA00029409"/>
    </source>
</evidence>
<dbReference type="Proteomes" id="UP001595704">
    <property type="component" value="Unassembled WGS sequence"/>
</dbReference>
<keyword evidence="9" id="KW-0289">Folate biosynthesis</keyword>
<evidence type="ECO:0000256" key="12">
    <source>
        <dbReference type="ARBA" id="ARBA00033413"/>
    </source>
</evidence>
<dbReference type="PANTHER" id="PTHR43071:SF1">
    <property type="entry name" value="2-AMINO-4-HYDROXY-6-HYDROXYMETHYLDIHYDROPTERIDINE PYROPHOSPHOKINASE"/>
    <property type="match status" value="1"/>
</dbReference>
<proteinExistence type="inferred from homology"/>
<evidence type="ECO:0000313" key="15">
    <source>
        <dbReference type="Proteomes" id="UP001595704"/>
    </source>
</evidence>
<accession>A0ABV7UHX9</accession>
<comment type="pathway">
    <text evidence="1">Cofactor biosynthesis; tetrahydrofolate biosynthesis; 2-amino-4-hydroxy-6-hydroxymethyl-7,8-dihydropteridine diphosphate from 7,8-dihydroneopterin triphosphate: step 4/4.</text>
</comment>
<dbReference type="EMBL" id="JBHRYC010000058">
    <property type="protein sequence ID" value="MFC3638137.1"/>
    <property type="molecule type" value="Genomic_DNA"/>
</dbReference>
<comment type="caution">
    <text evidence="14">The sequence shown here is derived from an EMBL/GenBank/DDBJ whole genome shotgun (WGS) entry which is preliminary data.</text>
</comment>
<evidence type="ECO:0000256" key="7">
    <source>
        <dbReference type="ARBA" id="ARBA00022777"/>
    </source>
</evidence>
<gene>
    <name evidence="14" type="primary">folK</name>
    <name evidence="14" type="ORF">ACFONL_12270</name>
</gene>
<reference evidence="15" key="1">
    <citation type="journal article" date="2019" name="Int. J. Syst. Evol. Microbiol.">
        <title>The Global Catalogue of Microorganisms (GCM) 10K type strain sequencing project: providing services to taxonomists for standard genome sequencing and annotation.</title>
        <authorList>
            <consortium name="The Broad Institute Genomics Platform"/>
            <consortium name="The Broad Institute Genome Sequencing Center for Infectious Disease"/>
            <person name="Wu L."/>
            <person name="Ma J."/>
        </authorList>
    </citation>
    <scope>NUCLEOTIDE SEQUENCE [LARGE SCALE GENOMIC DNA]</scope>
    <source>
        <strain evidence="15">KCTC 42282</strain>
    </source>
</reference>
<keyword evidence="7" id="KW-0418">Kinase</keyword>
<name>A0ABV7UHX9_9HYPH</name>
<keyword evidence="5 14" id="KW-0808">Transferase</keyword>
<evidence type="ECO:0000256" key="11">
    <source>
        <dbReference type="ARBA" id="ARBA00029766"/>
    </source>
</evidence>
<evidence type="ECO:0000313" key="14">
    <source>
        <dbReference type="EMBL" id="MFC3638137.1"/>
    </source>
</evidence>
<dbReference type="InterPro" id="IPR000550">
    <property type="entry name" value="Hppk"/>
</dbReference>
<keyword evidence="15" id="KW-1185">Reference proteome</keyword>
<keyword evidence="6" id="KW-0547">Nucleotide-binding</keyword>
<evidence type="ECO:0000256" key="6">
    <source>
        <dbReference type="ARBA" id="ARBA00022741"/>
    </source>
</evidence>
<comment type="function">
    <text evidence="10">Catalyzes the transfer of pyrophosphate from adenosine triphosphate (ATP) to 6-hydroxymethyl-7,8-dihydropterin, an enzymatic step in folate biosynthesis pathway.</text>
</comment>
<evidence type="ECO:0000256" key="4">
    <source>
        <dbReference type="ARBA" id="ARBA00016218"/>
    </source>
</evidence>
<dbReference type="Pfam" id="PF01288">
    <property type="entry name" value="HPPK"/>
    <property type="match status" value="1"/>
</dbReference>
<evidence type="ECO:0000256" key="3">
    <source>
        <dbReference type="ARBA" id="ARBA00013253"/>
    </source>
</evidence>
<protein>
    <recommendedName>
        <fullName evidence="4">2-amino-4-hydroxy-6-hydroxymethyldihydropteridine pyrophosphokinase</fullName>
        <ecNumber evidence="3">2.7.6.3</ecNumber>
    </recommendedName>
    <alternativeName>
        <fullName evidence="11">6-hydroxymethyl-7,8-dihydropterin pyrophosphokinase</fullName>
    </alternativeName>
    <alternativeName>
        <fullName evidence="12">7,8-dihydro-6-hydroxymethylpterin-pyrophosphokinase</fullName>
    </alternativeName>
</protein>
<dbReference type="NCBIfam" id="TIGR01498">
    <property type="entry name" value="folK"/>
    <property type="match status" value="1"/>
</dbReference>
<evidence type="ECO:0000256" key="5">
    <source>
        <dbReference type="ARBA" id="ARBA00022679"/>
    </source>
</evidence>
<dbReference type="PROSITE" id="PS00794">
    <property type="entry name" value="HPPK"/>
    <property type="match status" value="1"/>
</dbReference>
<evidence type="ECO:0000256" key="8">
    <source>
        <dbReference type="ARBA" id="ARBA00022840"/>
    </source>
</evidence>
<dbReference type="SUPFAM" id="SSF55083">
    <property type="entry name" value="6-hydroxymethyl-7,8-dihydropterin pyrophosphokinase, HPPK"/>
    <property type="match status" value="1"/>
</dbReference>
<sequence length="195" mass="21029">MIQGDIPQGDMAPEGGRAAPADVVFTRAFLGLGGNLGDVAARFDAAIALLAAAEGVEMRRRSALWRTPPWGDPDQPPFLNACVEIGATLPPLALLRLCLDVERRLGRDRQAPDARRWGPRPIDIDLLDMANVALDTPELTLPHPRLGERAFALAPLVELAPDLPVSVRDGGLVVQMPARQALARLSMQGLERLED</sequence>
<evidence type="ECO:0000259" key="13">
    <source>
        <dbReference type="PROSITE" id="PS00794"/>
    </source>
</evidence>
<dbReference type="RefSeq" id="WP_308432038.1">
    <property type="nucleotide sequence ID" value="NZ_BNCG01000009.1"/>
</dbReference>